<evidence type="ECO:0000259" key="6">
    <source>
        <dbReference type="Pfam" id="PF00215"/>
    </source>
</evidence>
<keyword evidence="5" id="KW-0456">Lyase</keyword>
<evidence type="ECO:0000313" key="8">
    <source>
        <dbReference type="Proteomes" id="UP000775213"/>
    </source>
</evidence>
<dbReference type="InterPro" id="IPR013785">
    <property type="entry name" value="Aldolase_TIM"/>
</dbReference>
<gene>
    <name evidence="7" type="ORF">IEQ34_006136</name>
</gene>
<dbReference type="Gene3D" id="3.20.20.70">
    <property type="entry name" value="Aldolase class I"/>
    <property type="match status" value="1"/>
</dbReference>
<protein>
    <recommendedName>
        <fullName evidence="2">orotidine-5'-phosphate decarboxylase</fullName>
        <ecNumber evidence="2">4.1.1.23</ecNumber>
    </recommendedName>
</protein>
<dbReference type="GO" id="GO:0006221">
    <property type="term" value="P:pyrimidine nucleotide biosynthetic process"/>
    <property type="evidence" value="ECO:0007669"/>
    <property type="project" value="UniProtKB-KW"/>
</dbReference>
<comment type="pathway">
    <text evidence="1">Pyrimidine metabolism; UMP biosynthesis via de novo pathway; UMP from orotate: step 2/2.</text>
</comment>
<dbReference type="PROSITE" id="PS00156">
    <property type="entry name" value="OMPDECASE"/>
    <property type="match status" value="1"/>
</dbReference>
<sequence>MADPEYDNGFVYNDQGQVDILNSLFFDINPEVDQTVEEYIHKANGFQRRLKECGWVMEVCGPSLDEGERHKFLIFEDRKFADIGNTVTMQYEG</sequence>
<reference evidence="7 8" key="1">
    <citation type="journal article" date="2021" name="Hortic Res">
        <title>Chromosome-scale assembly of the Dendrobium chrysotoxum genome enhances the understanding of orchid evolution.</title>
        <authorList>
            <person name="Zhang Y."/>
            <person name="Zhang G.Q."/>
            <person name="Zhang D."/>
            <person name="Liu X.D."/>
            <person name="Xu X.Y."/>
            <person name="Sun W.H."/>
            <person name="Yu X."/>
            <person name="Zhu X."/>
            <person name="Wang Z.W."/>
            <person name="Zhao X."/>
            <person name="Zhong W.Y."/>
            <person name="Chen H."/>
            <person name="Yin W.L."/>
            <person name="Huang T."/>
            <person name="Niu S.C."/>
            <person name="Liu Z.J."/>
        </authorList>
    </citation>
    <scope>NUCLEOTIDE SEQUENCE [LARGE SCALE GENOMIC DNA]</scope>
    <source>
        <strain evidence="7">Lindl</strain>
    </source>
</reference>
<name>A0AAV7HDB8_DENCH</name>
<keyword evidence="8" id="KW-1185">Reference proteome</keyword>
<evidence type="ECO:0000313" key="7">
    <source>
        <dbReference type="EMBL" id="KAH0466033.1"/>
    </source>
</evidence>
<organism evidence="7 8">
    <name type="scientific">Dendrobium chrysotoxum</name>
    <name type="common">Orchid</name>
    <dbReference type="NCBI Taxonomy" id="161865"/>
    <lineage>
        <taxon>Eukaryota</taxon>
        <taxon>Viridiplantae</taxon>
        <taxon>Streptophyta</taxon>
        <taxon>Embryophyta</taxon>
        <taxon>Tracheophyta</taxon>
        <taxon>Spermatophyta</taxon>
        <taxon>Magnoliopsida</taxon>
        <taxon>Liliopsida</taxon>
        <taxon>Asparagales</taxon>
        <taxon>Orchidaceae</taxon>
        <taxon>Epidendroideae</taxon>
        <taxon>Malaxideae</taxon>
        <taxon>Dendrobiinae</taxon>
        <taxon>Dendrobium</taxon>
    </lineage>
</organism>
<keyword evidence="3" id="KW-0210">Decarboxylase</keyword>
<comment type="caution">
    <text evidence="7">The sequence shown here is derived from an EMBL/GenBank/DDBJ whole genome shotgun (WGS) entry which is preliminary data.</text>
</comment>
<evidence type="ECO:0000256" key="1">
    <source>
        <dbReference type="ARBA" id="ARBA00004861"/>
    </source>
</evidence>
<dbReference type="EC" id="4.1.1.23" evidence="2"/>
<dbReference type="GO" id="GO:0006207">
    <property type="term" value="P:'de novo' pyrimidine nucleobase biosynthetic process"/>
    <property type="evidence" value="ECO:0007669"/>
    <property type="project" value="InterPro"/>
</dbReference>
<dbReference type="Pfam" id="PF00215">
    <property type="entry name" value="OMPdecase"/>
    <property type="match status" value="1"/>
</dbReference>
<dbReference type="Proteomes" id="UP000775213">
    <property type="component" value="Unassembled WGS sequence"/>
</dbReference>
<dbReference type="InterPro" id="IPR018089">
    <property type="entry name" value="OMPdecase_AS"/>
</dbReference>
<dbReference type="AlphaFoldDB" id="A0AAV7HDB8"/>
<accession>A0AAV7HDB8</accession>
<proteinExistence type="predicted"/>
<dbReference type="GO" id="GO:0004590">
    <property type="term" value="F:orotidine-5'-phosphate decarboxylase activity"/>
    <property type="evidence" value="ECO:0007669"/>
    <property type="project" value="UniProtKB-EC"/>
</dbReference>
<evidence type="ECO:0000256" key="4">
    <source>
        <dbReference type="ARBA" id="ARBA00022975"/>
    </source>
</evidence>
<keyword evidence="4" id="KW-0665">Pyrimidine biosynthesis</keyword>
<evidence type="ECO:0000256" key="5">
    <source>
        <dbReference type="ARBA" id="ARBA00023239"/>
    </source>
</evidence>
<evidence type="ECO:0000256" key="2">
    <source>
        <dbReference type="ARBA" id="ARBA00012321"/>
    </source>
</evidence>
<dbReference type="InterPro" id="IPR011060">
    <property type="entry name" value="RibuloseP-bd_barrel"/>
</dbReference>
<evidence type="ECO:0000256" key="3">
    <source>
        <dbReference type="ARBA" id="ARBA00022793"/>
    </source>
</evidence>
<dbReference type="EMBL" id="JAGFBR010000006">
    <property type="protein sequence ID" value="KAH0466033.1"/>
    <property type="molecule type" value="Genomic_DNA"/>
</dbReference>
<dbReference type="InterPro" id="IPR001754">
    <property type="entry name" value="OMPdeCOase_dom"/>
</dbReference>
<feature type="domain" description="Orotidine 5'-phosphate decarboxylase" evidence="6">
    <location>
        <begin position="65"/>
        <end position="92"/>
    </location>
</feature>
<dbReference type="SUPFAM" id="SSF51366">
    <property type="entry name" value="Ribulose-phoshate binding barrel"/>
    <property type="match status" value="1"/>
</dbReference>